<reference evidence="1 2" key="1">
    <citation type="journal article" date="2016" name="Sci. Rep.">
        <title>Penicillium arizonense, a new, genome sequenced fungal species, reveals a high chemical diversity in secreted metabolites.</title>
        <authorList>
            <person name="Grijseels S."/>
            <person name="Nielsen J.C."/>
            <person name="Randelovic M."/>
            <person name="Nielsen J."/>
            <person name="Nielsen K.F."/>
            <person name="Workman M."/>
            <person name="Frisvad J.C."/>
        </authorList>
    </citation>
    <scope>NUCLEOTIDE SEQUENCE [LARGE SCALE GENOMIC DNA]</scope>
    <source>
        <strain evidence="1 2">CBS 141311</strain>
    </source>
</reference>
<evidence type="ECO:0000313" key="2">
    <source>
        <dbReference type="Proteomes" id="UP000177622"/>
    </source>
</evidence>
<comment type="caution">
    <text evidence="1">The sequence shown here is derived from an EMBL/GenBank/DDBJ whole genome shotgun (WGS) entry which is preliminary data.</text>
</comment>
<dbReference type="AlphaFoldDB" id="A0A1F5LTE1"/>
<name>A0A1F5LTE1_PENAI</name>
<dbReference type="OrthoDB" id="3437411at2759"/>
<sequence>MSRVTPIFKSLWMYGQTLETNLDMEGYTPQEELYDEEYQPDDDAGIGNEEQEEYDELWTDELREIAAPEIPPPPRVSLKDFPQLKHLTIGDHTLCYLARGAGDGKSRIDSKSLNLVDLIPPTLESLRIYGRGQAMHPGAPYLDHNSDLDVDTQVEQLARGKRRQTART</sequence>
<dbReference type="RefSeq" id="XP_022491910.1">
    <property type="nucleotide sequence ID" value="XM_022628542.1"/>
</dbReference>
<organism evidence="1 2">
    <name type="scientific">Penicillium arizonense</name>
    <dbReference type="NCBI Taxonomy" id="1835702"/>
    <lineage>
        <taxon>Eukaryota</taxon>
        <taxon>Fungi</taxon>
        <taxon>Dikarya</taxon>
        <taxon>Ascomycota</taxon>
        <taxon>Pezizomycotina</taxon>
        <taxon>Eurotiomycetes</taxon>
        <taxon>Eurotiomycetidae</taxon>
        <taxon>Eurotiales</taxon>
        <taxon>Aspergillaceae</taxon>
        <taxon>Penicillium</taxon>
    </lineage>
</organism>
<keyword evidence="2" id="KW-1185">Reference proteome</keyword>
<dbReference type="Proteomes" id="UP000177622">
    <property type="component" value="Unassembled WGS sequence"/>
</dbReference>
<evidence type="ECO:0000313" key="1">
    <source>
        <dbReference type="EMBL" id="OGE56482.1"/>
    </source>
</evidence>
<dbReference type="GeneID" id="34573276"/>
<dbReference type="STRING" id="1835702.A0A1F5LTE1"/>
<protein>
    <submittedName>
        <fullName evidence="1">Uncharacterized protein</fullName>
    </submittedName>
</protein>
<accession>A0A1F5LTE1</accession>
<dbReference type="EMBL" id="LXJU01000003">
    <property type="protein sequence ID" value="OGE56482.1"/>
    <property type="molecule type" value="Genomic_DNA"/>
</dbReference>
<proteinExistence type="predicted"/>
<gene>
    <name evidence="1" type="ORF">PENARI_c003G07767</name>
</gene>